<dbReference type="Pfam" id="PF08506">
    <property type="entry name" value="Cse1"/>
    <property type="match status" value="1"/>
</dbReference>
<organism evidence="11 12">
    <name type="scientific">Dermatophagoides farinae</name>
    <name type="common">American house dust mite</name>
    <dbReference type="NCBI Taxonomy" id="6954"/>
    <lineage>
        <taxon>Eukaryota</taxon>
        <taxon>Metazoa</taxon>
        <taxon>Ecdysozoa</taxon>
        <taxon>Arthropoda</taxon>
        <taxon>Chelicerata</taxon>
        <taxon>Arachnida</taxon>
        <taxon>Acari</taxon>
        <taxon>Acariformes</taxon>
        <taxon>Sarcoptiformes</taxon>
        <taxon>Astigmata</taxon>
        <taxon>Psoroptidia</taxon>
        <taxon>Analgoidea</taxon>
        <taxon>Pyroglyphidae</taxon>
        <taxon>Dermatophagoidinae</taxon>
        <taxon>Dermatophagoides</taxon>
    </lineage>
</organism>
<reference evidence="11" key="2">
    <citation type="journal article" date="2022" name="Res Sq">
        <title>Comparative Genomics Reveals Insights into the Divergent Evolution of Astigmatic Mites and Household Pest Adaptations.</title>
        <authorList>
            <person name="Xiong Q."/>
            <person name="Wan A.T.-Y."/>
            <person name="Liu X.-Y."/>
            <person name="Fung C.S.-H."/>
            <person name="Xiao X."/>
            <person name="Malainual N."/>
            <person name="Hou J."/>
            <person name="Wang L."/>
            <person name="Wang M."/>
            <person name="Yang K."/>
            <person name="Cui Y."/>
            <person name="Leung E."/>
            <person name="Nong W."/>
            <person name="Shin S.-K."/>
            <person name="Au S."/>
            <person name="Jeong K.Y."/>
            <person name="Chew F.T."/>
            <person name="Hui J."/>
            <person name="Leung T.F."/>
            <person name="Tungtrongchitr A."/>
            <person name="Zhong N."/>
            <person name="Liu Z."/>
            <person name="Tsui S."/>
        </authorList>
    </citation>
    <scope>NUCLEOTIDE SEQUENCE</scope>
    <source>
        <strain evidence="11">Derf</strain>
        <tissue evidence="11">Whole organism</tissue>
    </source>
</reference>
<reference evidence="11" key="1">
    <citation type="submission" date="2013-05" db="EMBL/GenBank/DDBJ databases">
        <authorList>
            <person name="Yim A.K.Y."/>
            <person name="Chan T.F."/>
            <person name="Ji K.M."/>
            <person name="Liu X.Y."/>
            <person name="Zhou J.W."/>
            <person name="Li R.Q."/>
            <person name="Yang K.Y."/>
            <person name="Li J."/>
            <person name="Li M."/>
            <person name="Law P.T.W."/>
            <person name="Wu Y.L."/>
            <person name="Cai Z.L."/>
            <person name="Qin H."/>
            <person name="Bao Y."/>
            <person name="Leung R.K.K."/>
            <person name="Ng P.K.S."/>
            <person name="Zou J."/>
            <person name="Zhong X.J."/>
            <person name="Ran P.X."/>
            <person name="Zhong N.S."/>
            <person name="Liu Z.G."/>
            <person name="Tsui S.K.W."/>
        </authorList>
    </citation>
    <scope>NUCLEOTIDE SEQUENCE</scope>
    <source>
        <strain evidence="11">Derf</strain>
        <tissue evidence="11">Whole organism</tissue>
    </source>
</reference>
<dbReference type="GO" id="GO:0031267">
    <property type="term" value="F:small GTPase binding"/>
    <property type="evidence" value="ECO:0007669"/>
    <property type="project" value="InterPro"/>
</dbReference>
<dbReference type="Pfam" id="PF03378">
    <property type="entry name" value="CAS_CSE1"/>
    <property type="match status" value="1"/>
</dbReference>
<evidence type="ECO:0000256" key="3">
    <source>
        <dbReference type="ARBA" id="ARBA00008669"/>
    </source>
</evidence>
<feature type="domain" description="Importin N-terminal" evidence="10">
    <location>
        <begin position="32"/>
        <end position="107"/>
    </location>
</feature>
<dbReference type="SMART" id="SM00913">
    <property type="entry name" value="IBN_N"/>
    <property type="match status" value="1"/>
</dbReference>
<dbReference type="FunFam" id="1.25.10.10:FF:000057">
    <property type="entry name" value="Exportin-2 isoform 1"/>
    <property type="match status" value="1"/>
</dbReference>
<evidence type="ECO:0000256" key="1">
    <source>
        <dbReference type="ARBA" id="ARBA00004123"/>
    </source>
</evidence>
<keyword evidence="6" id="KW-0963">Cytoplasm</keyword>
<comment type="caution">
    <text evidence="11">The sequence shown here is derived from an EMBL/GenBank/DDBJ whole genome shotgun (WGS) entry which is preliminary data.</text>
</comment>
<keyword evidence="7" id="KW-0653">Protein transport</keyword>
<dbReference type="GO" id="GO:0005829">
    <property type="term" value="C:cytosol"/>
    <property type="evidence" value="ECO:0007669"/>
    <property type="project" value="TreeGrafter"/>
</dbReference>
<dbReference type="Pfam" id="PF03810">
    <property type="entry name" value="IBN_N"/>
    <property type="match status" value="1"/>
</dbReference>
<dbReference type="GO" id="GO:0005635">
    <property type="term" value="C:nuclear envelope"/>
    <property type="evidence" value="ECO:0007669"/>
    <property type="project" value="TreeGrafter"/>
</dbReference>
<evidence type="ECO:0000256" key="4">
    <source>
        <dbReference type="ARBA" id="ARBA00018945"/>
    </source>
</evidence>
<dbReference type="InterPro" id="IPR001494">
    <property type="entry name" value="Importin-beta_N"/>
</dbReference>
<dbReference type="GO" id="GO:0006606">
    <property type="term" value="P:protein import into nucleus"/>
    <property type="evidence" value="ECO:0007669"/>
    <property type="project" value="TreeGrafter"/>
</dbReference>
<dbReference type="PANTHER" id="PTHR10997">
    <property type="entry name" value="IMPORTIN-7, 8, 11"/>
    <property type="match status" value="1"/>
</dbReference>
<dbReference type="AlphaFoldDB" id="A0A922L7I3"/>
<evidence type="ECO:0000256" key="7">
    <source>
        <dbReference type="ARBA" id="ARBA00022927"/>
    </source>
</evidence>
<evidence type="ECO:0000256" key="8">
    <source>
        <dbReference type="ARBA" id="ARBA00023242"/>
    </source>
</evidence>
<gene>
    <name evidence="11" type="ORF">DERF_000256</name>
</gene>
<dbReference type="SUPFAM" id="SSF48371">
    <property type="entry name" value="ARM repeat"/>
    <property type="match status" value="1"/>
</dbReference>
<dbReference type="GO" id="GO:0005049">
    <property type="term" value="F:nuclear export signal receptor activity"/>
    <property type="evidence" value="ECO:0007669"/>
    <property type="project" value="TreeGrafter"/>
</dbReference>
<keyword evidence="5" id="KW-0813">Transport</keyword>
<keyword evidence="8" id="KW-0539">Nucleus</keyword>
<comment type="subcellular location">
    <subcellularLocation>
        <location evidence="2">Cytoplasm</location>
    </subcellularLocation>
    <subcellularLocation>
        <location evidence="1">Nucleus</location>
    </subcellularLocation>
</comment>
<evidence type="ECO:0000313" key="12">
    <source>
        <dbReference type="Proteomes" id="UP000790347"/>
    </source>
</evidence>
<evidence type="ECO:0000313" key="11">
    <source>
        <dbReference type="EMBL" id="KAH9526151.1"/>
    </source>
</evidence>
<evidence type="ECO:0000256" key="9">
    <source>
        <dbReference type="ARBA" id="ARBA00030693"/>
    </source>
</evidence>
<evidence type="ECO:0000256" key="5">
    <source>
        <dbReference type="ARBA" id="ARBA00022448"/>
    </source>
</evidence>
<dbReference type="InterPro" id="IPR011989">
    <property type="entry name" value="ARM-like"/>
</dbReference>
<comment type="similarity">
    <text evidence="3">Belongs to the XPO2/CSE1 family.</text>
</comment>
<accession>A0A922L7I3</accession>
<dbReference type="Proteomes" id="UP000790347">
    <property type="component" value="Unassembled WGS sequence"/>
</dbReference>
<sequence length="984" mass="113511">MASSNGQQINIEQLINCLMQTLSHDINVRKPAENFIESCSNKPGYSQQLLQLIERPNIDATVKLCAAISFKNFIKKYWTVSNDDDVDMINANDRMYCKNVIVNLMLNSDKKIQKQLSEAVSLIGKADFPEKWPNLLENMMVKLNESCQQYNFNIITGILQTVDSLFKRYQYEAKSDKLWQEIKYVLDTFAKTFTGLFVWIVKLIPEHINNKQNIQVIMQSLVYCSEIFFSLNSQDLAEFFEDNMNVWMTNFIQLLQLNAETLVTDSDEEMGVLESLKSQICENIAMFAEKYNEEFDPYLPGFINQVWTLLDSLDTKAKYDILISNAIRFLCIIADRGLHKEIFEKEQILQQMCSRVIIPNMQFRESDEELFEDNPEEYIRRDVEGADVQTRRRAACDLVKALAKHFEKIMTEVFSKYIETMLMNYSQNPKQNWKSKNAAIYLVTSLVVKGGSVRLGTTSTSDLINISSFFNNVIRTDLERPEINEMPVLKTDALKYIIIFRNQLPVNEILLAMMPHIIRHLSSPIVVIHSYSAICIEKILTLRDPNNMSIPLIKPENINQHSLQLLEGLFGVWQFSGSQENEYSIKAILRVFSLLREQLLPYFSVLLPKLTEKVAHVAKNPSKPNFNHYLFETLSISIRIACSKSTASVHSFENVLFPIFQTILVQDVQEFTPYVFQILALLLENYGKTEPVPGPYMELFPFLLVPLLWERPANYGPLTRLIQSYVKCCSKEIVNLRKLEPLLGVFQKLISAKSSDHFAFKIIDYLIVFADSTAIMPMMKQIFFILFQRLTHAKTIKYVRSLLIFFSLFVHKFGVKMFYEMLESLQNKLFRMVLEKLFIVDVQKVTGVIDRNTVCIGMTDILTDLDQFFSTTDDLITLWAPLLQCLIAVFELPQDKTEQADDHFVEIEEMNMGYQASYSRLVFATNQELNLIADIGQPKLYLAQKLHQLSIRYPGKISTLISSMSPDAAKFLQNYLLAANVNIS</sequence>
<dbReference type="PROSITE" id="PS50166">
    <property type="entry name" value="IMPORTIN_B_NT"/>
    <property type="match status" value="1"/>
</dbReference>
<keyword evidence="12" id="KW-1185">Reference proteome</keyword>
<dbReference type="GO" id="GO:0006611">
    <property type="term" value="P:protein export from nucleus"/>
    <property type="evidence" value="ECO:0007669"/>
    <property type="project" value="TreeGrafter"/>
</dbReference>
<dbReference type="InterPro" id="IPR013713">
    <property type="entry name" value="XPO2_central"/>
</dbReference>
<proteinExistence type="inferred from homology"/>
<name>A0A922L7I3_DERFA</name>
<protein>
    <recommendedName>
        <fullName evidence="4">Exportin-2</fullName>
    </recommendedName>
    <alternativeName>
        <fullName evidence="9">Importin-alpha re-exporter</fullName>
    </alternativeName>
</protein>
<dbReference type="Gene3D" id="1.25.10.10">
    <property type="entry name" value="Leucine-rich Repeat Variant"/>
    <property type="match status" value="1"/>
</dbReference>
<dbReference type="InterPro" id="IPR005043">
    <property type="entry name" value="XPO2_C"/>
</dbReference>
<dbReference type="EMBL" id="ASGP02000001">
    <property type="protein sequence ID" value="KAH9526151.1"/>
    <property type="molecule type" value="Genomic_DNA"/>
</dbReference>
<evidence type="ECO:0000259" key="10">
    <source>
        <dbReference type="PROSITE" id="PS50166"/>
    </source>
</evidence>
<evidence type="ECO:0000256" key="6">
    <source>
        <dbReference type="ARBA" id="ARBA00022490"/>
    </source>
</evidence>
<dbReference type="InterPro" id="IPR016024">
    <property type="entry name" value="ARM-type_fold"/>
</dbReference>
<dbReference type="PANTHER" id="PTHR10997:SF8">
    <property type="entry name" value="EXPORTIN-2"/>
    <property type="match status" value="1"/>
</dbReference>
<evidence type="ECO:0000256" key="2">
    <source>
        <dbReference type="ARBA" id="ARBA00004496"/>
    </source>
</evidence>